<proteinExistence type="predicted"/>
<accession>A0ACB8UQ91</accession>
<dbReference type="EMBL" id="JALBCA010000103">
    <property type="protein sequence ID" value="KAI2382966.1"/>
    <property type="molecule type" value="Genomic_DNA"/>
</dbReference>
<organism evidence="1">
    <name type="scientific">Ophidiomyces ophidiicola</name>
    <dbReference type="NCBI Taxonomy" id="1387563"/>
    <lineage>
        <taxon>Eukaryota</taxon>
        <taxon>Fungi</taxon>
        <taxon>Dikarya</taxon>
        <taxon>Ascomycota</taxon>
        <taxon>Pezizomycotina</taxon>
        <taxon>Eurotiomycetes</taxon>
        <taxon>Eurotiomycetidae</taxon>
        <taxon>Onygenales</taxon>
        <taxon>Onygenaceae</taxon>
        <taxon>Ophidiomyces</taxon>
    </lineage>
</organism>
<protein>
    <submittedName>
        <fullName evidence="1">Uncharacterized protein</fullName>
    </submittedName>
</protein>
<comment type="caution">
    <text evidence="1">The sequence shown here is derived from an EMBL/GenBank/DDBJ whole genome shotgun (WGS) entry which is preliminary data.</text>
</comment>
<name>A0ACB8UQ91_9EURO</name>
<gene>
    <name evidence="1" type="ORF">LOY88_005600</name>
</gene>
<evidence type="ECO:0000313" key="1">
    <source>
        <dbReference type="EMBL" id="KAI2382966.1"/>
    </source>
</evidence>
<sequence length="384" mass="43940">MLSDNHRQELRLRVGNFLLSDTSPQPPEASPVVLRPDSRDPCDEIQMSADAQLQEEVGEARSSGRSARGRVKNARTLWTHVMERALLNGLVEARKQSLDTLNWNFRAAGWSIAVSLVQQSTDQPMTREICDNRWRKIRTIWRLWERHKKQVADWTWNSHIETYVNNVEVTRDYFDRHPDLQIFRAHGPAHMDLLEKLMYGNPTSEDHDESRVEISNGDKERLEPVEPENSTPSPALPAITKPLYQPDPIAPTGIPAPPMVISQVANQIPPPIPTPTDDRFQAESRLVNALITYGNILVETSRGISTSMVSPFQTACTEFVKEADQLLPLSWRNETGRVPYSRYSVILKALRDPLVSQTYISLRHCPIEDRREWIMDVLRDRDAN</sequence>
<reference evidence="1" key="1">
    <citation type="journal article" date="2022" name="bioRxiv">
        <title>Population genetic analysis of Ophidiomyces ophidiicola, the causative agent of snake fungal disease, indicates recent introductions to the USA.</title>
        <authorList>
            <person name="Ladner J.T."/>
            <person name="Palmer J.M."/>
            <person name="Ettinger C.L."/>
            <person name="Stajich J.E."/>
            <person name="Farrell T.M."/>
            <person name="Glorioso B.M."/>
            <person name="Lawson B."/>
            <person name="Price S.J."/>
            <person name="Stengle A.G."/>
            <person name="Grear D.A."/>
            <person name="Lorch J.M."/>
        </authorList>
    </citation>
    <scope>NUCLEOTIDE SEQUENCE</scope>
    <source>
        <strain evidence="1">NWHC 24266-5</strain>
    </source>
</reference>